<dbReference type="EMBL" id="WKFB01000387">
    <property type="protein sequence ID" value="KAF6724580.1"/>
    <property type="molecule type" value="Genomic_DNA"/>
</dbReference>
<protein>
    <submittedName>
        <fullName evidence="1">Uncharacterized protein</fullName>
    </submittedName>
</protein>
<gene>
    <name evidence="1" type="ORF">FQA47_015829</name>
</gene>
<dbReference type="AlphaFoldDB" id="A0A834F4L8"/>
<organism evidence="1 2">
    <name type="scientific">Oryzias melastigma</name>
    <name type="common">Marine medaka</name>
    <dbReference type="NCBI Taxonomy" id="30732"/>
    <lineage>
        <taxon>Eukaryota</taxon>
        <taxon>Metazoa</taxon>
        <taxon>Chordata</taxon>
        <taxon>Craniata</taxon>
        <taxon>Vertebrata</taxon>
        <taxon>Euteleostomi</taxon>
        <taxon>Actinopterygii</taxon>
        <taxon>Neopterygii</taxon>
        <taxon>Teleostei</taxon>
        <taxon>Neoteleostei</taxon>
        <taxon>Acanthomorphata</taxon>
        <taxon>Ovalentaria</taxon>
        <taxon>Atherinomorphae</taxon>
        <taxon>Beloniformes</taxon>
        <taxon>Adrianichthyidae</taxon>
        <taxon>Oryziinae</taxon>
        <taxon>Oryzias</taxon>
    </lineage>
</organism>
<proteinExistence type="predicted"/>
<name>A0A834F4L8_ORYME</name>
<dbReference type="Proteomes" id="UP000646548">
    <property type="component" value="Unassembled WGS sequence"/>
</dbReference>
<reference evidence="1" key="1">
    <citation type="journal article" name="BMC Genomics">
        <title>Long-read sequencing and de novo genome assembly of marine medaka (Oryzias melastigma).</title>
        <authorList>
            <person name="Liang P."/>
            <person name="Saqib H.S.A."/>
            <person name="Ni X."/>
            <person name="Shen Y."/>
        </authorList>
    </citation>
    <scope>NUCLEOTIDE SEQUENCE</scope>
    <source>
        <strain evidence="1">Bigg-433</strain>
    </source>
</reference>
<accession>A0A834F4L8</accession>
<sequence>MGVNGGAFCAVTTLPPPEQAAVESRERLTGHRATAQPRDFLMKSRPVAQRQVIPSWCARRLPSAAAASRTLRSGLPQDGARAAFDG</sequence>
<comment type="caution">
    <text evidence="1">The sequence shown here is derived from an EMBL/GenBank/DDBJ whole genome shotgun (WGS) entry which is preliminary data.</text>
</comment>
<evidence type="ECO:0000313" key="1">
    <source>
        <dbReference type="EMBL" id="KAF6724580.1"/>
    </source>
</evidence>
<evidence type="ECO:0000313" key="2">
    <source>
        <dbReference type="Proteomes" id="UP000646548"/>
    </source>
</evidence>